<gene>
    <name evidence="7" type="ORF">N7463_010897</name>
</gene>
<feature type="transmembrane region" description="Helical" evidence="6">
    <location>
        <begin position="67"/>
        <end position="85"/>
    </location>
</feature>
<reference evidence="7" key="2">
    <citation type="journal article" date="2023" name="IMA Fungus">
        <title>Comparative genomic study of the Penicillium genus elucidates a diverse pangenome and 15 lateral gene transfer events.</title>
        <authorList>
            <person name="Petersen C."/>
            <person name="Sorensen T."/>
            <person name="Nielsen M.R."/>
            <person name="Sondergaard T.E."/>
            <person name="Sorensen J.L."/>
            <person name="Fitzpatrick D.A."/>
            <person name="Frisvad J.C."/>
            <person name="Nielsen K.L."/>
        </authorList>
    </citation>
    <scope>NUCLEOTIDE SEQUENCE</scope>
    <source>
        <strain evidence="7">IBT 29495</strain>
    </source>
</reference>
<dbReference type="GO" id="GO:0005886">
    <property type="term" value="C:plasma membrane"/>
    <property type="evidence" value="ECO:0007669"/>
    <property type="project" value="TreeGrafter"/>
</dbReference>
<evidence type="ECO:0000256" key="3">
    <source>
        <dbReference type="ARBA" id="ARBA00022989"/>
    </source>
</evidence>
<dbReference type="Gene3D" id="1.20.1250.20">
    <property type="entry name" value="MFS general substrate transporter like domains"/>
    <property type="match status" value="2"/>
</dbReference>
<dbReference type="PANTHER" id="PTHR23501">
    <property type="entry name" value="MAJOR FACILITATOR SUPERFAMILY"/>
    <property type="match status" value="1"/>
</dbReference>
<feature type="compositionally biased region" description="Basic and acidic residues" evidence="5">
    <location>
        <begin position="17"/>
        <end position="47"/>
    </location>
</feature>
<feature type="transmembrane region" description="Helical" evidence="6">
    <location>
        <begin position="136"/>
        <end position="153"/>
    </location>
</feature>
<keyword evidence="8" id="KW-1185">Reference proteome</keyword>
<keyword evidence="3 6" id="KW-1133">Transmembrane helix</keyword>
<feature type="transmembrane region" description="Helical" evidence="6">
    <location>
        <begin position="307"/>
        <end position="328"/>
    </location>
</feature>
<dbReference type="AlphaFoldDB" id="A0A9W9XLN9"/>
<keyword evidence="4 6" id="KW-0472">Membrane</keyword>
<evidence type="ECO:0000313" key="8">
    <source>
        <dbReference type="Proteomes" id="UP001149954"/>
    </source>
</evidence>
<dbReference type="PANTHER" id="PTHR23501:SF107">
    <property type="entry name" value="TRANSPORTER, PUTATIVE (AFU_ORTHOLOGUE AFUA_7G04730)-RELATED"/>
    <property type="match status" value="1"/>
</dbReference>
<feature type="transmembrane region" description="Helical" evidence="6">
    <location>
        <begin position="414"/>
        <end position="433"/>
    </location>
</feature>
<dbReference type="OrthoDB" id="4078873at2759"/>
<comment type="caution">
    <text evidence="7">The sequence shown here is derived from an EMBL/GenBank/DDBJ whole genome shotgun (WGS) entry which is preliminary data.</text>
</comment>
<name>A0A9W9XLN9_9EURO</name>
<comment type="subcellular location">
    <subcellularLocation>
        <location evidence="1">Membrane</location>
        <topology evidence="1">Multi-pass membrane protein</topology>
    </subcellularLocation>
</comment>
<proteinExistence type="predicted"/>
<feature type="transmembrane region" description="Helical" evidence="6">
    <location>
        <begin position="386"/>
        <end position="407"/>
    </location>
</feature>
<accession>A0A9W9XLN9</accession>
<dbReference type="Pfam" id="PF07690">
    <property type="entry name" value="MFS_1"/>
    <property type="match status" value="1"/>
</dbReference>
<evidence type="ECO:0000313" key="7">
    <source>
        <dbReference type="EMBL" id="KAJ5494810.1"/>
    </source>
</evidence>
<feature type="transmembrane region" description="Helical" evidence="6">
    <location>
        <begin position="348"/>
        <end position="366"/>
    </location>
</feature>
<keyword evidence="2 6" id="KW-0812">Transmembrane</keyword>
<evidence type="ECO:0000256" key="5">
    <source>
        <dbReference type="SAM" id="MobiDB-lite"/>
    </source>
</evidence>
<dbReference type="GO" id="GO:0022857">
    <property type="term" value="F:transmembrane transporter activity"/>
    <property type="evidence" value="ECO:0007669"/>
    <property type="project" value="InterPro"/>
</dbReference>
<dbReference type="InterPro" id="IPR036259">
    <property type="entry name" value="MFS_trans_sf"/>
</dbReference>
<reference evidence="7" key="1">
    <citation type="submission" date="2022-12" db="EMBL/GenBank/DDBJ databases">
        <authorList>
            <person name="Petersen C."/>
        </authorList>
    </citation>
    <scope>NUCLEOTIDE SEQUENCE</scope>
    <source>
        <strain evidence="7">IBT 29495</strain>
    </source>
</reference>
<feature type="transmembrane region" description="Helical" evidence="6">
    <location>
        <begin position="479"/>
        <end position="500"/>
    </location>
</feature>
<protein>
    <submittedName>
        <fullName evidence="7">Major facilitator superfamily domain general substrate transporter</fullName>
    </submittedName>
</protein>
<dbReference type="Proteomes" id="UP001149954">
    <property type="component" value="Unassembled WGS sequence"/>
</dbReference>
<feature type="transmembrane region" description="Helical" evidence="6">
    <location>
        <begin position="445"/>
        <end position="467"/>
    </location>
</feature>
<feature type="transmembrane region" description="Helical" evidence="6">
    <location>
        <begin position="165"/>
        <end position="183"/>
    </location>
</feature>
<evidence type="ECO:0000256" key="6">
    <source>
        <dbReference type="SAM" id="Phobius"/>
    </source>
</evidence>
<dbReference type="InterPro" id="IPR011701">
    <property type="entry name" value="MFS"/>
</dbReference>
<dbReference type="EMBL" id="JAPWDS010000006">
    <property type="protein sequence ID" value="KAJ5494810.1"/>
    <property type="molecule type" value="Genomic_DNA"/>
</dbReference>
<evidence type="ECO:0000256" key="4">
    <source>
        <dbReference type="ARBA" id="ARBA00023136"/>
    </source>
</evidence>
<feature type="transmembrane region" description="Helical" evidence="6">
    <location>
        <begin position="554"/>
        <end position="572"/>
    </location>
</feature>
<feature type="transmembrane region" description="Helical" evidence="6">
    <location>
        <begin position="223"/>
        <end position="247"/>
    </location>
</feature>
<dbReference type="SUPFAM" id="SSF103473">
    <property type="entry name" value="MFS general substrate transporter"/>
    <property type="match status" value="1"/>
</dbReference>
<feature type="transmembrane region" description="Helical" evidence="6">
    <location>
        <begin position="279"/>
        <end position="301"/>
    </location>
</feature>
<sequence>MERAAVSDQVKPASTSHDAEKMAEFRVHQGADHPSDDKPSLSDRESSEFQGGIQRVRAITSTWSTKTLILMFLLLYLVSFVDALLSSVESALSPYITSSFHKHGLLTVVSVVSTILGGSSKLTLAKIIDIWGRVEGFLIMLVLVSVGLIMKATCTSMEMYTAAHTLYWVGHIGLIYVVDIMLADMTSLKNRMLMLGLNGTPGIASTFAGPEIARLFYNNLDFHWAFGSFAIIQVGVCIPVAAVMLFMQRRAEKSGALEKTRSGRVWWQTITHYFIEFDVIGIILITAAFSLILIPFSIATYGPKGWATGYIIAMEVLGVACVPAFYIWERYCSPVQFLPWKYLKEPTIIGSCMLYGVMFISCFTWNNYFSSYLQVVNRLDITTANYVLNAFSLTSFIFSPIFGLVISWTGDFKWTAMAGVPIFLLGTALLVPFRAPETHVGLLTMIQILVGLGSCLFTVCGQLAIMAPVTHQEIAVVNAVWGLFGSIGAAVGSAIAGGMWNNILEKELYSRLPQESKHLSASIFADIVKQMSYGDGTTERDAIVGAYADVQRKMAIVGVCFVPLCILCTWFWRNVNVKKLERKQTAGNVW</sequence>
<feature type="region of interest" description="Disordered" evidence="5">
    <location>
        <begin position="1"/>
        <end position="48"/>
    </location>
</feature>
<evidence type="ECO:0000256" key="2">
    <source>
        <dbReference type="ARBA" id="ARBA00022692"/>
    </source>
</evidence>
<organism evidence="7 8">
    <name type="scientific">Penicillium fimorum</name>
    <dbReference type="NCBI Taxonomy" id="1882269"/>
    <lineage>
        <taxon>Eukaryota</taxon>
        <taxon>Fungi</taxon>
        <taxon>Dikarya</taxon>
        <taxon>Ascomycota</taxon>
        <taxon>Pezizomycotina</taxon>
        <taxon>Eurotiomycetes</taxon>
        <taxon>Eurotiomycetidae</taxon>
        <taxon>Eurotiales</taxon>
        <taxon>Aspergillaceae</taxon>
        <taxon>Penicillium</taxon>
    </lineage>
</organism>
<evidence type="ECO:0000256" key="1">
    <source>
        <dbReference type="ARBA" id="ARBA00004141"/>
    </source>
</evidence>